<dbReference type="RefSeq" id="WP_256299130.1">
    <property type="nucleotide sequence ID" value="NZ_JAOQKE010000018.1"/>
</dbReference>
<dbReference type="Proteomes" id="UP001652338">
    <property type="component" value="Unassembled WGS sequence"/>
</dbReference>
<proteinExistence type="predicted"/>
<organism evidence="6 7">
    <name type="scientific">Muricoprocola aceti</name>
    <dbReference type="NCBI Taxonomy" id="2981772"/>
    <lineage>
        <taxon>Bacteria</taxon>
        <taxon>Bacillati</taxon>
        <taxon>Bacillota</taxon>
        <taxon>Clostridia</taxon>
        <taxon>Lachnospirales</taxon>
        <taxon>Lachnospiraceae</taxon>
        <taxon>Muricoprocola</taxon>
    </lineage>
</organism>
<sequence>MEFNIYKTLYCDVAVVGGGVAGTAAAIEAARHGKHTILFEKGTTLGGIATNGYVPQIAGNIEGICLEFARKLDDAGQLRRLYDKPYYRNPSFEPEYGKLLLEDMVFSAGSRILYDSTLFYVEMDTDRMIKSLIFYTKGGYMQVKASMYIDATGDGDLSALSGVPYEVGGQDFAGLNISSTQGSRWAGANLTKYLAAEAAWKKEQQDKGVENPLPLVYYLETEAIARGEMSRHVCNRNSGFFRVLLPNTPEDNASFVTFSFHSYYCHNTDAEDLTRQILEQHQLMKQFHAFLKNHVPGFENLRLVGLGNVPGVRDSRRIFGEYMLKAADVACGRKFEDGIARFPEMFDTHHPTSPDWVFMRHCHIKESEITGSAIMEKETLGKDCDAQMHPFGIPEGFPVRPNPQDYCDIPYGSLIPRGVDNLLCAGRCCSAEFHAQGAMRIIGPAMSTGQAAGLAVCVAIDRHVFPRELSGIELRKMLINEGVELDKPCDGYWAELREQEGNYIINNGDFITLVPKK</sequence>
<keyword evidence="4" id="KW-0408">Iron</keyword>
<dbReference type="Pfam" id="PF12831">
    <property type="entry name" value="FAD_oxidored"/>
    <property type="match status" value="1"/>
</dbReference>
<evidence type="ECO:0000256" key="4">
    <source>
        <dbReference type="ARBA" id="ARBA00023004"/>
    </source>
</evidence>
<gene>
    <name evidence="6" type="ORF">OCV47_12155</name>
</gene>
<evidence type="ECO:0000256" key="2">
    <source>
        <dbReference type="ARBA" id="ARBA00022723"/>
    </source>
</evidence>
<dbReference type="InterPro" id="IPR036188">
    <property type="entry name" value="FAD/NAD-bd_sf"/>
</dbReference>
<evidence type="ECO:0000313" key="6">
    <source>
        <dbReference type="EMBL" id="MCU6726084.1"/>
    </source>
</evidence>
<dbReference type="InterPro" id="IPR039650">
    <property type="entry name" value="HdrA-like"/>
</dbReference>
<comment type="caution">
    <text evidence="6">The sequence shown here is derived from an EMBL/GenBank/DDBJ whole genome shotgun (WGS) entry which is preliminary data.</text>
</comment>
<evidence type="ECO:0000256" key="3">
    <source>
        <dbReference type="ARBA" id="ARBA00023002"/>
    </source>
</evidence>
<evidence type="ECO:0000313" key="7">
    <source>
        <dbReference type="Proteomes" id="UP001652338"/>
    </source>
</evidence>
<accession>A0ABT2SNI5</accession>
<evidence type="ECO:0000256" key="5">
    <source>
        <dbReference type="ARBA" id="ARBA00023014"/>
    </source>
</evidence>
<keyword evidence="7" id="KW-1185">Reference proteome</keyword>
<dbReference type="PRINTS" id="PR00411">
    <property type="entry name" value="PNDRDTASEI"/>
</dbReference>
<dbReference type="SUPFAM" id="SSF51905">
    <property type="entry name" value="FAD/NAD(P)-binding domain"/>
    <property type="match status" value="1"/>
</dbReference>
<keyword evidence="5" id="KW-0411">Iron-sulfur</keyword>
<dbReference type="PANTHER" id="PTHR43498">
    <property type="entry name" value="FERREDOXIN:COB-COM HETERODISULFIDE REDUCTASE SUBUNIT A"/>
    <property type="match status" value="1"/>
</dbReference>
<dbReference type="Gene3D" id="3.50.50.60">
    <property type="entry name" value="FAD/NAD(P)-binding domain"/>
    <property type="match status" value="1"/>
</dbReference>
<reference evidence="6 7" key="1">
    <citation type="journal article" date="2021" name="ISME Commun">
        <title>Automated analysis of genomic sequences facilitates high-throughput and comprehensive description of bacteria.</title>
        <authorList>
            <person name="Hitch T.C.A."/>
        </authorList>
    </citation>
    <scope>NUCLEOTIDE SEQUENCE [LARGE SCALE GENOMIC DNA]</scope>
    <source>
        <strain evidence="6 7">Sanger_29</strain>
    </source>
</reference>
<keyword evidence="1" id="KW-0004">4Fe-4S</keyword>
<dbReference type="PANTHER" id="PTHR43498:SF1">
    <property type="entry name" value="COB--COM HETERODISULFIDE REDUCTASE IRON-SULFUR SUBUNIT A"/>
    <property type="match status" value="1"/>
</dbReference>
<evidence type="ECO:0000256" key="1">
    <source>
        <dbReference type="ARBA" id="ARBA00022485"/>
    </source>
</evidence>
<dbReference type="EMBL" id="JAOQKE010000018">
    <property type="protein sequence ID" value="MCU6726084.1"/>
    <property type="molecule type" value="Genomic_DNA"/>
</dbReference>
<protein>
    <submittedName>
        <fullName evidence="6">FAD-dependent oxidoreductase</fullName>
    </submittedName>
</protein>
<name>A0ABT2SNI5_9FIRM</name>
<keyword evidence="3" id="KW-0560">Oxidoreductase</keyword>
<keyword evidence="2" id="KW-0479">Metal-binding</keyword>